<evidence type="ECO:0000313" key="2">
    <source>
        <dbReference type="EMBL" id="THE65759.1"/>
    </source>
</evidence>
<dbReference type="Pfam" id="PF23921">
    <property type="entry name" value="DUF7260"/>
    <property type="match status" value="1"/>
</dbReference>
<comment type="caution">
    <text evidence="2">The sequence shown here is derived from an EMBL/GenBank/DDBJ whole genome shotgun (WGS) entry which is preliminary data.</text>
</comment>
<dbReference type="Proteomes" id="UP000318864">
    <property type="component" value="Unassembled WGS sequence"/>
</dbReference>
<organism evidence="2 3">
    <name type="scientific">Salinadaptatus halalkaliphilus</name>
    <dbReference type="NCBI Taxonomy" id="2419781"/>
    <lineage>
        <taxon>Archaea</taxon>
        <taxon>Methanobacteriati</taxon>
        <taxon>Methanobacteriota</taxon>
        <taxon>Stenosarchaea group</taxon>
        <taxon>Halobacteria</taxon>
        <taxon>Halobacteriales</taxon>
        <taxon>Natrialbaceae</taxon>
        <taxon>Salinadaptatus</taxon>
    </lineage>
</organism>
<dbReference type="EMBL" id="RBZW01000016">
    <property type="protein sequence ID" value="THE65759.1"/>
    <property type="molecule type" value="Genomic_DNA"/>
</dbReference>
<keyword evidence="3" id="KW-1185">Reference proteome</keyword>
<gene>
    <name evidence="2" type="ORF">D8Y22_06220</name>
</gene>
<sequence>MTVETHVHGALSRVETERESVANKLDAVDRFAKRVDDLDPVSNAESIAPQPTNGGALAVSTTVRSPVTAGDQCEDVRDVFAETVRPHSVDDVDEAEPLQETIAAELGTELAVALAPTTDHQCTPDLQASILSAVQQNRSKLETMSHALKAERDSLRAALDALEPIIAWLVDANERSLLELNFEELQDRHETLSIHRETCRRCCQDRQAVLQDTTTYNGTGMAHHQLVSYLYGDPPTTYPVLSTALRLEACCRDCQRAVRDHLTRRV</sequence>
<evidence type="ECO:0000259" key="1">
    <source>
        <dbReference type="Pfam" id="PF23921"/>
    </source>
</evidence>
<proteinExistence type="predicted"/>
<dbReference type="InterPro" id="IPR055684">
    <property type="entry name" value="DUF7260"/>
</dbReference>
<dbReference type="AlphaFoldDB" id="A0A4S3TN81"/>
<dbReference type="RefSeq" id="WP_141463832.1">
    <property type="nucleotide sequence ID" value="NZ_RBZW01000016.1"/>
</dbReference>
<evidence type="ECO:0000313" key="3">
    <source>
        <dbReference type="Proteomes" id="UP000318864"/>
    </source>
</evidence>
<protein>
    <recommendedName>
        <fullName evidence="1">DUF7260 domain-containing protein</fullName>
    </recommendedName>
</protein>
<dbReference type="OrthoDB" id="213880at2157"/>
<name>A0A4S3TN81_9EURY</name>
<feature type="domain" description="DUF7260" evidence="1">
    <location>
        <begin position="5"/>
        <end position="255"/>
    </location>
</feature>
<reference evidence="2 3" key="1">
    <citation type="submission" date="2018-10" db="EMBL/GenBank/DDBJ databases">
        <title>Natronolimnobius sp. XQ-INN 246 isolated from Inner Mongolia Autonomous Region of China.</title>
        <authorList>
            <person name="Xue Q."/>
        </authorList>
    </citation>
    <scope>NUCLEOTIDE SEQUENCE [LARGE SCALE GENOMIC DNA]</scope>
    <source>
        <strain evidence="2 3">XQ-INN 246</strain>
    </source>
</reference>
<accession>A0A4S3TN81</accession>